<dbReference type="EMBL" id="JBEZFP010000283">
    <property type="protein sequence ID" value="MEU8140249.1"/>
    <property type="molecule type" value="Genomic_DNA"/>
</dbReference>
<dbReference type="RefSeq" id="WP_358365260.1">
    <property type="nucleotide sequence ID" value="NZ_JBEZFP010000283.1"/>
</dbReference>
<protein>
    <recommendedName>
        <fullName evidence="5">Lipoprotein</fullName>
    </recommendedName>
</protein>
<evidence type="ECO:0000313" key="4">
    <source>
        <dbReference type="Proteomes" id="UP001551482"/>
    </source>
</evidence>
<evidence type="ECO:0000256" key="1">
    <source>
        <dbReference type="SAM" id="MobiDB-lite"/>
    </source>
</evidence>
<reference evidence="3 4" key="1">
    <citation type="submission" date="2024-06" db="EMBL/GenBank/DDBJ databases">
        <title>The Natural Products Discovery Center: Release of the First 8490 Sequenced Strains for Exploring Actinobacteria Biosynthetic Diversity.</title>
        <authorList>
            <person name="Kalkreuter E."/>
            <person name="Kautsar S.A."/>
            <person name="Yang D."/>
            <person name="Bader C.D."/>
            <person name="Teijaro C.N."/>
            <person name="Fluegel L."/>
            <person name="Davis C.M."/>
            <person name="Simpson J.R."/>
            <person name="Lauterbach L."/>
            <person name="Steele A.D."/>
            <person name="Gui C."/>
            <person name="Meng S."/>
            <person name="Li G."/>
            <person name="Viehrig K."/>
            <person name="Ye F."/>
            <person name="Su P."/>
            <person name="Kiefer A.F."/>
            <person name="Nichols A."/>
            <person name="Cepeda A.J."/>
            <person name="Yan W."/>
            <person name="Fan B."/>
            <person name="Jiang Y."/>
            <person name="Adhikari A."/>
            <person name="Zheng C.-J."/>
            <person name="Schuster L."/>
            <person name="Cowan T.M."/>
            <person name="Smanski M.J."/>
            <person name="Chevrette M.G."/>
            <person name="De Carvalho L.P.S."/>
            <person name="Shen B."/>
        </authorList>
    </citation>
    <scope>NUCLEOTIDE SEQUENCE [LARGE SCALE GENOMIC DNA]</scope>
    <source>
        <strain evidence="3 4">NPDC048946</strain>
    </source>
</reference>
<proteinExistence type="predicted"/>
<keyword evidence="4" id="KW-1185">Reference proteome</keyword>
<gene>
    <name evidence="3" type="ORF">AB0C36_43060</name>
</gene>
<dbReference type="PROSITE" id="PS51257">
    <property type="entry name" value="PROKAR_LIPOPROTEIN"/>
    <property type="match status" value="1"/>
</dbReference>
<comment type="caution">
    <text evidence="3">The sequence shown here is derived from an EMBL/GenBank/DDBJ whole genome shotgun (WGS) entry which is preliminary data.</text>
</comment>
<name>A0ABV3DWW7_9ACTN</name>
<dbReference type="Proteomes" id="UP001551482">
    <property type="component" value="Unassembled WGS sequence"/>
</dbReference>
<feature type="chain" id="PRO_5046789682" description="Lipoprotein" evidence="2">
    <location>
        <begin position="30"/>
        <end position="221"/>
    </location>
</feature>
<feature type="signal peptide" evidence="2">
    <location>
        <begin position="1"/>
        <end position="29"/>
    </location>
</feature>
<evidence type="ECO:0000313" key="3">
    <source>
        <dbReference type="EMBL" id="MEU8140249.1"/>
    </source>
</evidence>
<sequence>MPRNRPAAARTALSLVGAALSLLALTACADDDGTGSSRPPSAAGASGASGGAGSVNCAAPAPGTSQDSWFAQCGPAQTSGPADTAPVGGWVALPNGVAVSIARVEPVPAPVAAQPGTTPVLVTLTVTNRSTAPYPTSGIAIREMGRVDGTRATPVTHPQLPQQELPATIAPGQSAFTQQLFDVPDALRAGFRIIVAMTPEPSALPDATFTGTLTASSTSTP</sequence>
<organism evidence="3 4">
    <name type="scientific">Streptodolium elevatio</name>
    <dbReference type="NCBI Taxonomy" id="3157996"/>
    <lineage>
        <taxon>Bacteria</taxon>
        <taxon>Bacillati</taxon>
        <taxon>Actinomycetota</taxon>
        <taxon>Actinomycetes</taxon>
        <taxon>Kitasatosporales</taxon>
        <taxon>Streptomycetaceae</taxon>
        <taxon>Streptodolium</taxon>
    </lineage>
</organism>
<keyword evidence="2" id="KW-0732">Signal</keyword>
<accession>A0ABV3DWW7</accession>
<feature type="compositionally biased region" description="Low complexity" evidence="1">
    <location>
        <begin position="31"/>
        <end position="46"/>
    </location>
</feature>
<evidence type="ECO:0000256" key="2">
    <source>
        <dbReference type="SAM" id="SignalP"/>
    </source>
</evidence>
<feature type="region of interest" description="Disordered" evidence="1">
    <location>
        <begin position="31"/>
        <end position="53"/>
    </location>
</feature>
<evidence type="ECO:0008006" key="5">
    <source>
        <dbReference type="Google" id="ProtNLM"/>
    </source>
</evidence>